<organism evidence="2 3">
    <name type="scientific">Metarhizium guizhouense (strain ARSEF 977)</name>
    <dbReference type="NCBI Taxonomy" id="1276136"/>
    <lineage>
        <taxon>Eukaryota</taxon>
        <taxon>Fungi</taxon>
        <taxon>Dikarya</taxon>
        <taxon>Ascomycota</taxon>
        <taxon>Pezizomycotina</taxon>
        <taxon>Sordariomycetes</taxon>
        <taxon>Hypocreomycetidae</taxon>
        <taxon>Hypocreales</taxon>
        <taxon>Clavicipitaceae</taxon>
        <taxon>Metarhizium</taxon>
    </lineage>
</organism>
<keyword evidence="3" id="KW-1185">Reference proteome</keyword>
<evidence type="ECO:0000313" key="3">
    <source>
        <dbReference type="Proteomes" id="UP000031192"/>
    </source>
</evidence>
<dbReference type="EMBL" id="AZNH01000228">
    <property type="protein sequence ID" value="KID81023.1"/>
    <property type="molecule type" value="Genomic_DNA"/>
</dbReference>
<name>A0A0B4GEZ4_METGA</name>
<dbReference type="HOGENOM" id="CLU_664074_0_0_1"/>
<dbReference type="Proteomes" id="UP000031192">
    <property type="component" value="Unassembled WGS sequence"/>
</dbReference>
<sequence length="414" mass="46201">MLGFADFGPTRNDPRYEFSIFEDHTAQHAKRNPPFHVLQDVTEPEIAREYLPQDARVVMTTNGRRPRFIHGHWKDIEQVPAAVVVKQTPQTASFKFSLNSTIICECYFAPFEDDITIANSGPGSLEYGRLFGGRLSQDGVKKTYDLTFETPTPTVNKSENSTTTAPSGLKRKFDEFLGKTMTTAPNKCRRNTSDAFVSASSSQEHDSQQRPAKAPKAPSRGQPEEDCGSTAVVGNAQITLAYNRSEPPRPFRLTIRPRHSMPGQVTASTESYSVSNVTSIPSLGRSMFTSTKRRTGGIVALRVPRDVMSKDAIPKLAAEWKALRDVLSRLRSPWIIDFLGADARFLAIFTKFAYSRLPEEMDSSYHFKGRPEDGVAMCLGITSALVYLHDTMRIRHGHISANVFQGRCESKSWI</sequence>
<evidence type="ECO:0000313" key="2">
    <source>
        <dbReference type="EMBL" id="KID81023.1"/>
    </source>
</evidence>
<dbReference type="InterPro" id="IPR011009">
    <property type="entry name" value="Kinase-like_dom_sf"/>
</dbReference>
<proteinExistence type="predicted"/>
<accession>A0A0B4GEZ4</accession>
<evidence type="ECO:0000256" key="1">
    <source>
        <dbReference type="SAM" id="MobiDB-lite"/>
    </source>
</evidence>
<dbReference type="AlphaFoldDB" id="A0A0B4GEZ4"/>
<dbReference type="SUPFAM" id="SSF56112">
    <property type="entry name" value="Protein kinase-like (PK-like)"/>
    <property type="match status" value="1"/>
</dbReference>
<reference evidence="2 3" key="1">
    <citation type="journal article" date="2014" name="Proc. Natl. Acad. Sci. U.S.A.">
        <title>Trajectory and genomic determinants of fungal-pathogen speciation and host adaptation.</title>
        <authorList>
            <person name="Hu X."/>
            <person name="Xiao G."/>
            <person name="Zheng P."/>
            <person name="Shang Y."/>
            <person name="Su Y."/>
            <person name="Zhang X."/>
            <person name="Liu X."/>
            <person name="Zhan S."/>
            <person name="St Leger R.J."/>
            <person name="Wang C."/>
        </authorList>
    </citation>
    <scope>NUCLEOTIDE SEQUENCE [LARGE SCALE GENOMIC DNA]</scope>
    <source>
        <strain evidence="2 3">ARSEF 977</strain>
    </source>
</reference>
<protein>
    <recommendedName>
        <fullName evidence="4">Protein kinase domain-containing protein</fullName>
    </recommendedName>
</protein>
<feature type="compositionally biased region" description="Polar residues" evidence="1">
    <location>
        <begin position="149"/>
        <end position="166"/>
    </location>
</feature>
<feature type="compositionally biased region" description="Polar residues" evidence="1">
    <location>
        <begin position="193"/>
        <end position="202"/>
    </location>
</feature>
<comment type="caution">
    <text evidence="2">The sequence shown here is derived from an EMBL/GenBank/DDBJ whole genome shotgun (WGS) entry which is preliminary data.</text>
</comment>
<feature type="region of interest" description="Disordered" evidence="1">
    <location>
        <begin position="149"/>
        <end position="228"/>
    </location>
</feature>
<evidence type="ECO:0008006" key="4">
    <source>
        <dbReference type="Google" id="ProtNLM"/>
    </source>
</evidence>
<dbReference type="OrthoDB" id="10570917at2759"/>
<gene>
    <name evidence="2" type="ORF">MGU_11583</name>
</gene>